<keyword evidence="3" id="KW-0813">Transport</keyword>
<sequence>MSESNQTIPSETNGNGKRKLMLIVVAIIALVAVTIWGFYWYLVASHYQSTDDAYVAGNVIQITPQVNGTVVEINADDTDYVTAGKVLLRLDPNDAEVALKQSEAELAQAVRQARTLYANNAIVSASLNERKADLARTKTDVDKAREDLQRRQAVVSTGAVSKEEVEHAQTTLNNALSAMSSAQSSLIGAQEQLTSSHAQTEGTTVETHPNVEAAAAHVREAYLARERCDITAPAAGQLAKRSVQIGQHIQTGSPLMAIIPLDQLWVDANFKEGQLKGMRIGQPVEVYADIYGSKVEYTGHIAGLGAGTGAAFSLLPAQNATGNWIKIVQRIPVRIELDKDQLKTHPLRIGLSIDAKVDTSDSSGKLLADVSRTTPVSTTVQMNAQVAAADALVKNIISKNSGNASETGAIEKSVSRTHHGTKS</sequence>
<dbReference type="SUPFAM" id="SSF111369">
    <property type="entry name" value="HlyD-like secretion proteins"/>
    <property type="match status" value="2"/>
</dbReference>
<evidence type="ECO:0000313" key="15">
    <source>
        <dbReference type="Proteomes" id="UP000826722"/>
    </source>
</evidence>
<evidence type="ECO:0000256" key="5">
    <source>
        <dbReference type="ARBA" id="ARBA00022519"/>
    </source>
</evidence>
<dbReference type="Gene3D" id="2.40.30.170">
    <property type="match status" value="1"/>
</dbReference>
<dbReference type="Proteomes" id="UP000826722">
    <property type="component" value="Chromosome"/>
</dbReference>
<evidence type="ECO:0000256" key="10">
    <source>
        <dbReference type="SAM" id="MobiDB-lite"/>
    </source>
</evidence>
<evidence type="ECO:0000256" key="3">
    <source>
        <dbReference type="ARBA" id="ARBA00022448"/>
    </source>
</evidence>
<dbReference type="EMBL" id="AP024110">
    <property type="protein sequence ID" value="BCM24270.1"/>
    <property type="molecule type" value="Genomic_DNA"/>
</dbReference>
<keyword evidence="6 11" id="KW-0812">Transmembrane</keyword>
<dbReference type="InterPro" id="IPR050739">
    <property type="entry name" value="MFP"/>
</dbReference>
<gene>
    <name evidence="14" type="ORF">ZMTM_05290</name>
</gene>
<evidence type="ECO:0000256" key="11">
    <source>
        <dbReference type="SAM" id="Phobius"/>
    </source>
</evidence>
<evidence type="ECO:0000256" key="1">
    <source>
        <dbReference type="ARBA" id="ARBA00004377"/>
    </source>
</evidence>
<dbReference type="GO" id="GO:0046677">
    <property type="term" value="P:response to antibiotic"/>
    <property type="evidence" value="ECO:0007669"/>
    <property type="project" value="UniProtKB-ARBA"/>
</dbReference>
<dbReference type="Gene3D" id="1.10.287.470">
    <property type="entry name" value="Helix hairpin bin"/>
    <property type="match status" value="1"/>
</dbReference>
<dbReference type="AlphaFoldDB" id="A0A8D5G238"/>
<evidence type="ECO:0000256" key="4">
    <source>
        <dbReference type="ARBA" id="ARBA00022475"/>
    </source>
</evidence>
<keyword evidence="4" id="KW-1003">Cell membrane</keyword>
<reference evidence="14" key="1">
    <citation type="journal article" date="2021" name="Arch. Microbiol.">
        <title>Methyloradius palustris gen. nov., sp. nov., a methanol-oxidizing bacterium isolated from snow.</title>
        <authorList>
            <person name="Miyadera T."/>
            <person name="Kojima H."/>
            <person name="Fukui M."/>
        </authorList>
    </citation>
    <scope>NUCLEOTIDE SEQUENCE</scope>
    <source>
        <strain evidence="14">Zm11</strain>
    </source>
</reference>
<dbReference type="PANTHER" id="PTHR30386:SF19">
    <property type="entry name" value="MULTIDRUG EXPORT PROTEIN EMRA-RELATED"/>
    <property type="match status" value="1"/>
</dbReference>
<dbReference type="KEGG" id="mpau:ZMTM_05290"/>
<evidence type="ECO:0000256" key="6">
    <source>
        <dbReference type="ARBA" id="ARBA00022692"/>
    </source>
</evidence>
<evidence type="ECO:0000259" key="13">
    <source>
        <dbReference type="Pfam" id="PF25963"/>
    </source>
</evidence>
<keyword evidence="15" id="KW-1185">Reference proteome</keyword>
<dbReference type="PANTHER" id="PTHR30386">
    <property type="entry name" value="MEMBRANE FUSION SUBUNIT OF EMRAB-TOLC MULTIDRUG EFFLUX PUMP"/>
    <property type="match status" value="1"/>
</dbReference>
<keyword evidence="9" id="KW-0175">Coiled coil</keyword>
<feature type="domain" description="Multidrug export protein EmrA/FarA alpha-helical hairpin" evidence="12">
    <location>
        <begin position="94"/>
        <end position="227"/>
    </location>
</feature>
<comment type="subcellular location">
    <subcellularLocation>
        <location evidence="1">Cell inner membrane</location>
        <topology evidence="1">Single-pass membrane protein</topology>
    </subcellularLocation>
</comment>
<dbReference type="Pfam" id="PF25885">
    <property type="entry name" value="HH_EMRA"/>
    <property type="match status" value="1"/>
</dbReference>
<organism evidence="14 15">
    <name type="scientific">Methyloradius palustris</name>
    <dbReference type="NCBI Taxonomy" id="2778876"/>
    <lineage>
        <taxon>Bacteria</taxon>
        <taxon>Pseudomonadati</taxon>
        <taxon>Pseudomonadota</taxon>
        <taxon>Betaproteobacteria</taxon>
        <taxon>Nitrosomonadales</taxon>
        <taxon>Methylophilaceae</taxon>
        <taxon>Methyloradius</taxon>
    </lineage>
</organism>
<dbReference type="InterPro" id="IPR058633">
    <property type="entry name" value="EmrA/FarA_HH"/>
</dbReference>
<evidence type="ECO:0000256" key="2">
    <source>
        <dbReference type="ARBA" id="ARBA00009477"/>
    </source>
</evidence>
<feature type="domain" description="p-hydroxybenzoic acid efflux pump subunit AaeA-like beta-barrel" evidence="13">
    <location>
        <begin position="265"/>
        <end position="343"/>
    </location>
</feature>
<feature type="transmembrane region" description="Helical" evidence="11">
    <location>
        <begin position="20"/>
        <end position="42"/>
    </location>
</feature>
<dbReference type="GO" id="GO:0015721">
    <property type="term" value="P:bile acid and bile salt transport"/>
    <property type="evidence" value="ECO:0007669"/>
    <property type="project" value="UniProtKB-ARBA"/>
</dbReference>
<feature type="region of interest" description="Disordered" evidence="10">
    <location>
        <begin position="404"/>
        <end position="423"/>
    </location>
</feature>
<proteinExistence type="inferred from homology"/>
<dbReference type="InterPro" id="IPR058634">
    <property type="entry name" value="AaeA-lik-b-barrel"/>
</dbReference>
<accession>A0A8D5G238</accession>
<feature type="coiled-coil region" evidence="9">
    <location>
        <begin position="99"/>
        <end position="147"/>
    </location>
</feature>
<evidence type="ECO:0000259" key="12">
    <source>
        <dbReference type="Pfam" id="PF25885"/>
    </source>
</evidence>
<dbReference type="Pfam" id="PF25963">
    <property type="entry name" value="Beta-barrel_AAEA"/>
    <property type="match status" value="1"/>
</dbReference>
<keyword evidence="8 11" id="KW-0472">Membrane</keyword>
<dbReference type="FunFam" id="2.40.30.170:FF:000003">
    <property type="entry name" value="Multidrug resistance protein A"/>
    <property type="match status" value="1"/>
</dbReference>
<evidence type="ECO:0000256" key="7">
    <source>
        <dbReference type="ARBA" id="ARBA00022989"/>
    </source>
</evidence>
<name>A0A8D5G238_9PROT</name>
<keyword evidence="7 11" id="KW-1133">Transmembrane helix</keyword>
<protein>
    <submittedName>
        <fullName evidence="14">Multidrug resistance protein</fullName>
    </submittedName>
</protein>
<comment type="similarity">
    <text evidence="2">Belongs to the membrane fusion protein (MFP) (TC 8.A.1) family.</text>
</comment>
<evidence type="ECO:0000313" key="14">
    <source>
        <dbReference type="EMBL" id="BCM24270.1"/>
    </source>
</evidence>
<dbReference type="GO" id="GO:0005886">
    <property type="term" value="C:plasma membrane"/>
    <property type="evidence" value="ECO:0007669"/>
    <property type="project" value="UniProtKB-SubCell"/>
</dbReference>
<evidence type="ECO:0000256" key="8">
    <source>
        <dbReference type="ARBA" id="ARBA00023136"/>
    </source>
</evidence>
<dbReference type="RefSeq" id="WP_221764816.1">
    <property type="nucleotide sequence ID" value="NZ_AP024110.1"/>
</dbReference>
<keyword evidence="5" id="KW-0997">Cell inner membrane</keyword>
<evidence type="ECO:0000256" key="9">
    <source>
        <dbReference type="SAM" id="Coils"/>
    </source>
</evidence>
<dbReference type="Gene3D" id="2.40.50.100">
    <property type="match status" value="1"/>
</dbReference>
<dbReference type="GO" id="GO:1990961">
    <property type="term" value="P:xenobiotic detoxification by transmembrane export across the plasma membrane"/>
    <property type="evidence" value="ECO:0007669"/>
    <property type="project" value="UniProtKB-ARBA"/>
</dbReference>